<dbReference type="InterPro" id="IPR001680">
    <property type="entry name" value="WD40_rpt"/>
</dbReference>
<reference evidence="2" key="2">
    <citation type="submission" date="2022-06" db="UniProtKB">
        <authorList>
            <consortium name="EnsemblMetazoa"/>
        </authorList>
    </citation>
    <scope>IDENTIFICATION</scope>
    <source>
        <strain evidence="2">DF5081</strain>
    </source>
</reference>
<dbReference type="PANTHER" id="PTHR19847:SF7">
    <property type="entry name" value="DDB1- AND CUL4-ASSOCIATED FACTOR 11"/>
    <property type="match status" value="1"/>
</dbReference>
<protein>
    <submittedName>
        <fullName evidence="2">WD_REPEATS_REGION domain-containing protein</fullName>
    </submittedName>
</protein>
<dbReference type="PANTHER" id="PTHR19847">
    <property type="entry name" value="DDB1- AND CUL4-ASSOCIATED FACTOR 11"/>
    <property type="match status" value="1"/>
</dbReference>
<dbReference type="Pfam" id="PF00400">
    <property type="entry name" value="WD40"/>
    <property type="match status" value="1"/>
</dbReference>
<dbReference type="GO" id="GO:0043161">
    <property type="term" value="P:proteasome-mediated ubiquitin-dependent protein catabolic process"/>
    <property type="evidence" value="ECO:0007669"/>
    <property type="project" value="TreeGrafter"/>
</dbReference>
<dbReference type="AlphaFoldDB" id="A0A8R1HRL0"/>
<dbReference type="InterPro" id="IPR051859">
    <property type="entry name" value="DCAF"/>
</dbReference>
<evidence type="ECO:0000313" key="2">
    <source>
        <dbReference type="EnsemblMetazoa" id="CJA08987.2"/>
    </source>
</evidence>
<keyword evidence="1" id="KW-0853">WD repeat</keyword>
<reference evidence="3" key="1">
    <citation type="submission" date="2010-08" db="EMBL/GenBank/DDBJ databases">
        <authorList>
            <consortium name="Caenorhabditis japonica Sequencing Consortium"/>
            <person name="Wilson R.K."/>
        </authorList>
    </citation>
    <scope>NUCLEOTIDE SEQUENCE [LARGE SCALE GENOMIC DNA]</scope>
    <source>
        <strain evidence="3">DF5081</strain>
    </source>
</reference>
<organism evidence="2 3">
    <name type="scientific">Caenorhabditis japonica</name>
    <dbReference type="NCBI Taxonomy" id="281687"/>
    <lineage>
        <taxon>Eukaryota</taxon>
        <taxon>Metazoa</taxon>
        <taxon>Ecdysozoa</taxon>
        <taxon>Nematoda</taxon>
        <taxon>Chromadorea</taxon>
        <taxon>Rhabditida</taxon>
        <taxon>Rhabditina</taxon>
        <taxon>Rhabditomorpha</taxon>
        <taxon>Rhabditoidea</taxon>
        <taxon>Rhabditidae</taxon>
        <taxon>Peloderinae</taxon>
        <taxon>Caenorhabditis</taxon>
    </lineage>
</organism>
<dbReference type="Gene3D" id="2.130.10.10">
    <property type="entry name" value="YVTN repeat-like/Quinoprotein amine dehydrogenase"/>
    <property type="match status" value="1"/>
</dbReference>
<evidence type="ECO:0000313" key="3">
    <source>
        <dbReference type="Proteomes" id="UP000005237"/>
    </source>
</evidence>
<dbReference type="InterPro" id="IPR015943">
    <property type="entry name" value="WD40/YVTN_repeat-like_dom_sf"/>
</dbReference>
<sequence length="128" mass="14921">MTLRGHSVLHTLVRAKFSPERTGRRYIYTGCARGEVVVYDILTGMVSRRLKGHVGVVRECDWHPEENEIVSSSWDGVTSVWLWDERAEHITAPYDHAKHGDEDSCDELYEEIKRQPSRRTRKRNTVRV</sequence>
<dbReference type="EnsemblMetazoa" id="CJA08987.2">
    <property type="protein sequence ID" value="CJA08987.2"/>
    <property type="gene ID" value="WBGene00128190"/>
</dbReference>
<proteinExistence type="predicted"/>
<dbReference type="PROSITE" id="PS50294">
    <property type="entry name" value="WD_REPEATS_REGION"/>
    <property type="match status" value="1"/>
</dbReference>
<feature type="repeat" description="WD" evidence="1">
    <location>
        <begin position="50"/>
        <end position="81"/>
    </location>
</feature>
<dbReference type="InterPro" id="IPR036322">
    <property type="entry name" value="WD40_repeat_dom_sf"/>
</dbReference>
<name>A0A8R1HRL0_CAEJA</name>
<keyword evidence="3" id="KW-1185">Reference proteome</keyword>
<dbReference type="GO" id="GO:0080008">
    <property type="term" value="C:Cul4-RING E3 ubiquitin ligase complex"/>
    <property type="evidence" value="ECO:0007669"/>
    <property type="project" value="TreeGrafter"/>
</dbReference>
<dbReference type="OMA" id="EHITAPY"/>
<dbReference type="EnsemblMetazoa" id="CJA08987.1">
    <property type="protein sequence ID" value="CJA08987.1"/>
    <property type="gene ID" value="WBGene00128190"/>
</dbReference>
<dbReference type="SMART" id="SM00320">
    <property type="entry name" value="WD40"/>
    <property type="match status" value="2"/>
</dbReference>
<dbReference type="SUPFAM" id="SSF50978">
    <property type="entry name" value="WD40 repeat-like"/>
    <property type="match status" value="1"/>
</dbReference>
<dbReference type="Proteomes" id="UP000005237">
    <property type="component" value="Unassembled WGS sequence"/>
</dbReference>
<accession>A0A8R1HRL0</accession>
<evidence type="ECO:0000256" key="1">
    <source>
        <dbReference type="PROSITE-ProRule" id="PRU00221"/>
    </source>
</evidence>
<dbReference type="PROSITE" id="PS50082">
    <property type="entry name" value="WD_REPEATS_2"/>
    <property type="match status" value="1"/>
</dbReference>